<feature type="region of interest" description="Disordered" evidence="1">
    <location>
        <begin position="1"/>
        <end position="78"/>
    </location>
</feature>
<organism evidence="2 3">
    <name type="scientific">Pan troglodytes</name>
    <name type="common">Chimpanzee</name>
    <dbReference type="NCBI Taxonomy" id="9598"/>
    <lineage>
        <taxon>Eukaryota</taxon>
        <taxon>Metazoa</taxon>
        <taxon>Chordata</taxon>
        <taxon>Craniata</taxon>
        <taxon>Vertebrata</taxon>
        <taxon>Euteleostomi</taxon>
        <taxon>Mammalia</taxon>
        <taxon>Eutheria</taxon>
        <taxon>Euarchontoglires</taxon>
        <taxon>Primates</taxon>
        <taxon>Haplorrhini</taxon>
        <taxon>Catarrhini</taxon>
        <taxon>Hominidae</taxon>
        <taxon>Pan</taxon>
    </lineage>
</organism>
<proteinExistence type="predicted"/>
<dbReference type="EMBL" id="AACZ04010015">
    <property type="status" value="NOT_ANNOTATED_CDS"/>
    <property type="molecule type" value="Genomic_DNA"/>
</dbReference>
<keyword evidence="3" id="KW-1185">Reference proteome</keyword>
<dbReference type="InParanoid" id="A0A2I3TAS6"/>
<dbReference type="Bgee" id="ENSPTRG00000046651">
    <property type="expression patterns" value="Expressed in cortex of kidney and 12 other cell types or tissues"/>
</dbReference>
<feature type="region of interest" description="Disordered" evidence="1">
    <location>
        <begin position="95"/>
        <end position="187"/>
    </location>
</feature>
<dbReference type="GeneTree" id="ENSGT00530000066436"/>
<feature type="compositionally biased region" description="Basic and acidic residues" evidence="1">
    <location>
        <begin position="109"/>
        <end position="126"/>
    </location>
</feature>
<dbReference type="OMA" id="FPRETWR"/>
<sequence length="273" mass="29318">MERSAFLLCEEHPRRPDHGRRGRGEGRRSVRYPVPQPQAPRSRKRGGKGSRLLTQTSEGRSARRGVWLPSGDPRAHYGWPCVAKFKLSLRECLPRRRNTASSGHSAKRGGGDLRAEERRPSWERGGRASGGCALGAPGRGGSGESSLGRASGGAPGGSSPGACGPGPGVCKKPWNEADPPVQRWPRQGSPFWAGYQLGAEGGAETVVPAARCRRVHAAKPHAAPKPRGSLALALAFPRETWRLSGEKRTRCCSDPTVRRSQSHALRAVGRVQD</sequence>
<reference evidence="2 3" key="1">
    <citation type="journal article" date="2005" name="Nature">
        <title>Initial sequence of the chimpanzee genome and comparison with the human genome.</title>
        <authorList>
            <consortium name="Chimpanzee sequencing and analysis consortium"/>
        </authorList>
    </citation>
    <scope>NUCLEOTIDE SEQUENCE [LARGE SCALE GENOMIC DNA]</scope>
</reference>
<feature type="compositionally biased region" description="Basic and acidic residues" evidence="1">
    <location>
        <begin position="1"/>
        <end position="16"/>
    </location>
</feature>
<dbReference type="Ensembl" id="ENSPTRT00000104016.1">
    <property type="protein sequence ID" value="ENSPTRP00000086318.1"/>
    <property type="gene ID" value="ENSPTRG00000046651.1"/>
</dbReference>
<gene>
    <name evidence="2" type="primary">LOC738385</name>
</gene>
<reference evidence="2" key="3">
    <citation type="submission" date="2025-09" db="UniProtKB">
        <authorList>
            <consortium name="Ensembl"/>
        </authorList>
    </citation>
    <scope>IDENTIFICATION</scope>
</reference>
<dbReference type="Proteomes" id="UP000002277">
    <property type="component" value="Chromosome 5"/>
</dbReference>
<accession>A0A2I3TAS6</accession>
<evidence type="ECO:0000313" key="2">
    <source>
        <dbReference type="Ensembl" id="ENSPTRP00000086318.1"/>
    </source>
</evidence>
<name>A0A2I3TAS6_PANTR</name>
<feature type="compositionally biased region" description="Gly residues" evidence="1">
    <location>
        <begin position="150"/>
        <end position="167"/>
    </location>
</feature>
<dbReference type="AlphaFoldDB" id="A0A2I3TAS6"/>
<evidence type="ECO:0000313" key="3">
    <source>
        <dbReference type="Proteomes" id="UP000002277"/>
    </source>
</evidence>
<evidence type="ECO:0000256" key="1">
    <source>
        <dbReference type="SAM" id="MobiDB-lite"/>
    </source>
</evidence>
<feature type="compositionally biased region" description="Gly residues" evidence="1">
    <location>
        <begin position="127"/>
        <end position="143"/>
    </location>
</feature>
<protein>
    <submittedName>
        <fullName evidence="2">Uncharacterized protein</fullName>
    </submittedName>
</protein>
<reference evidence="2" key="2">
    <citation type="submission" date="2025-08" db="UniProtKB">
        <authorList>
            <consortium name="Ensembl"/>
        </authorList>
    </citation>
    <scope>IDENTIFICATION</scope>
</reference>